<organism evidence="3 4">
    <name type="scientific">Besnoitia besnoiti</name>
    <name type="common">Apicomplexan protozoan</name>
    <dbReference type="NCBI Taxonomy" id="94643"/>
    <lineage>
        <taxon>Eukaryota</taxon>
        <taxon>Sar</taxon>
        <taxon>Alveolata</taxon>
        <taxon>Apicomplexa</taxon>
        <taxon>Conoidasida</taxon>
        <taxon>Coccidia</taxon>
        <taxon>Eucoccidiorida</taxon>
        <taxon>Eimeriorina</taxon>
        <taxon>Sarcocystidae</taxon>
        <taxon>Besnoitia</taxon>
    </lineage>
</organism>
<evidence type="ECO:0000313" key="4">
    <source>
        <dbReference type="Proteomes" id="UP000224006"/>
    </source>
</evidence>
<dbReference type="InterPro" id="IPR001680">
    <property type="entry name" value="WD40_rpt"/>
</dbReference>
<feature type="region of interest" description="Disordered" evidence="2">
    <location>
        <begin position="219"/>
        <end position="238"/>
    </location>
</feature>
<protein>
    <recommendedName>
        <fullName evidence="5">WD domain, G-beta repeat-containing protein</fullName>
    </recommendedName>
</protein>
<evidence type="ECO:0008006" key="5">
    <source>
        <dbReference type="Google" id="ProtNLM"/>
    </source>
</evidence>
<dbReference type="STRING" id="94643.A0A2A9M451"/>
<evidence type="ECO:0000313" key="3">
    <source>
        <dbReference type="EMBL" id="PFH32729.1"/>
    </source>
</evidence>
<dbReference type="PROSITE" id="PS50082">
    <property type="entry name" value="WD_REPEATS_2"/>
    <property type="match status" value="1"/>
</dbReference>
<dbReference type="AlphaFoldDB" id="A0A2A9M451"/>
<evidence type="ECO:0000256" key="2">
    <source>
        <dbReference type="SAM" id="MobiDB-lite"/>
    </source>
</evidence>
<comment type="caution">
    <text evidence="3">The sequence shown here is derived from an EMBL/GenBank/DDBJ whole genome shotgun (WGS) entry which is preliminary data.</text>
</comment>
<dbReference type="GeneID" id="40306403"/>
<proteinExistence type="predicted"/>
<keyword evidence="1" id="KW-0853">WD repeat</keyword>
<feature type="region of interest" description="Disordered" evidence="2">
    <location>
        <begin position="64"/>
        <end position="113"/>
    </location>
</feature>
<dbReference type="PANTHER" id="PTHR44156">
    <property type="entry name" value="SUPERNUMERARY LIMBS, ISOFORM B-RELATED"/>
    <property type="match status" value="1"/>
</dbReference>
<name>A0A2A9M451_BESBE</name>
<dbReference type="OrthoDB" id="674604at2759"/>
<dbReference type="InterPro" id="IPR053299">
    <property type="entry name" value="ASTRA_WD_repeat"/>
</dbReference>
<dbReference type="SMART" id="SM00320">
    <property type="entry name" value="WD40"/>
    <property type="match status" value="5"/>
</dbReference>
<reference evidence="3 4" key="1">
    <citation type="submission" date="2017-09" db="EMBL/GenBank/DDBJ databases">
        <title>Genome sequencing of Besnoitia besnoiti strain Bb-Ger1.</title>
        <authorList>
            <person name="Schares G."/>
            <person name="Venepally P."/>
            <person name="Lorenzi H.A."/>
        </authorList>
    </citation>
    <scope>NUCLEOTIDE SEQUENCE [LARGE SCALE GENOMIC DNA]</scope>
    <source>
        <strain evidence="3 4">Bb-Ger1</strain>
    </source>
</reference>
<dbReference type="SUPFAM" id="SSF50978">
    <property type="entry name" value="WD40 repeat-like"/>
    <property type="match status" value="1"/>
</dbReference>
<dbReference type="PROSITE" id="PS50294">
    <property type="entry name" value="WD_REPEATS_REGION"/>
    <property type="match status" value="1"/>
</dbReference>
<dbReference type="RefSeq" id="XP_029216738.1">
    <property type="nucleotide sequence ID" value="XM_029360071.1"/>
</dbReference>
<evidence type="ECO:0000256" key="1">
    <source>
        <dbReference type="PROSITE-ProRule" id="PRU00221"/>
    </source>
</evidence>
<sequence length="802" mass="87427">MEELTKDSLRAGVSTGLWKTPQFGRGTTSGPTIVGGARTVRPRLVNVSTLGPRRQSMFANVYPHGGHQKLSSPRTARHSIYSRAGRDRRQSDLSAGCGGSPVEWGASTDQSERGPRKFVAFHVQSVRRHKAFWSEKMSVRSATESPPEIMCAHFDISERNLFLGLSTGTVMLWKEPFSSAPSSDEQSSNNNPSVLTATGHTGTVSSLIFLKTLAPDRALREDREKPRNETKPSANAAAAMNSALARSGTVEEELGFLFTGSADRSIKLWVVEPRKLVCVRTLCSHGGAIVALAYCFPYLFSASTDGTVLIFRTDPTADSLKHPQFAVAARIFAHSIYHPTTKLALSNKKAWYNSLAARCNGDRISLYCGSTDGALLVLDNTQTNVPANPVVGGGGAPPACLHTQERASVWMETRERAGTALGGGRLYSSLLCNTSYWGSLLTQEVRHDSQAPGENLLRSSVPAVEVIRSVVLPVPFRIQSKLPVHALGLRKVYSLPLESALATLGSEASISVVDPVAGQVSWKEENPEGCCYSACAWITSFNLLLVGDDYGCLSFYNVYSKERVHSQQVAESRILSLCNAKESSQVIAVTAHELLLVDLVETTEEVVLSGHQGVVTNLFWQSTPDGGYVYSASDDKTIRQWDVQKRQCTRVLRHKHPDISSWMLLDNLNGFVTGHEDGDVRFWSLKDFTSFSVHNQKGHHIHINSVTGMCSWRPGLAAKYEGRRRSRAVAAAVSGDAGSVLVPSIPATPSVDRETSPAPHIYQMLTCGYDGRLNVTEIRADGETGEVTTKFIVRCATYTRRA</sequence>
<accession>A0A2A9M451</accession>
<dbReference type="Gene3D" id="2.130.10.10">
    <property type="entry name" value="YVTN repeat-like/Quinoprotein amine dehydrogenase"/>
    <property type="match status" value="2"/>
</dbReference>
<gene>
    <name evidence="3" type="ORF">BESB_013410</name>
</gene>
<keyword evidence="4" id="KW-1185">Reference proteome</keyword>
<dbReference type="EMBL" id="NWUJ01000010">
    <property type="protein sequence ID" value="PFH32729.1"/>
    <property type="molecule type" value="Genomic_DNA"/>
</dbReference>
<feature type="compositionally biased region" description="Basic and acidic residues" evidence="2">
    <location>
        <begin position="219"/>
        <end position="230"/>
    </location>
</feature>
<dbReference type="KEGG" id="bbes:BESB_013410"/>
<dbReference type="VEuPathDB" id="ToxoDB:BESB_013410"/>
<dbReference type="Pfam" id="PF00400">
    <property type="entry name" value="WD40"/>
    <property type="match status" value="2"/>
</dbReference>
<feature type="repeat" description="WD" evidence="1">
    <location>
        <begin position="608"/>
        <end position="651"/>
    </location>
</feature>
<dbReference type="InterPro" id="IPR015943">
    <property type="entry name" value="WD40/YVTN_repeat-like_dom_sf"/>
</dbReference>
<dbReference type="InterPro" id="IPR036322">
    <property type="entry name" value="WD40_repeat_dom_sf"/>
</dbReference>
<dbReference type="Proteomes" id="UP000224006">
    <property type="component" value="Chromosome IX"/>
</dbReference>